<dbReference type="EMBL" id="JAKIKU010000009">
    <property type="protein sequence ID" value="MCL1046792.1"/>
    <property type="molecule type" value="Genomic_DNA"/>
</dbReference>
<feature type="transmembrane region" description="Helical" evidence="1">
    <location>
        <begin position="120"/>
        <end position="138"/>
    </location>
</feature>
<keyword evidence="3" id="KW-1185">Reference proteome</keyword>
<reference evidence="2 3" key="1">
    <citation type="submission" date="2022-01" db="EMBL/GenBank/DDBJ databases">
        <title>Whole genome-based taxonomy of the Shewanellaceae.</title>
        <authorList>
            <person name="Martin-Rodriguez A.J."/>
        </authorList>
    </citation>
    <scope>NUCLEOTIDE SEQUENCE [LARGE SCALE GENOMIC DNA]</scope>
    <source>
        <strain evidence="2 3">DSM 24955</strain>
    </source>
</reference>
<accession>A0ABT0KSI4</accession>
<dbReference type="Proteomes" id="UP001202134">
    <property type="component" value="Unassembled WGS sequence"/>
</dbReference>
<organism evidence="2 3">
    <name type="scientific">Shewanella electrodiphila</name>
    <dbReference type="NCBI Taxonomy" id="934143"/>
    <lineage>
        <taxon>Bacteria</taxon>
        <taxon>Pseudomonadati</taxon>
        <taxon>Pseudomonadota</taxon>
        <taxon>Gammaproteobacteria</taxon>
        <taxon>Alteromonadales</taxon>
        <taxon>Shewanellaceae</taxon>
        <taxon>Shewanella</taxon>
    </lineage>
</organism>
<gene>
    <name evidence="2" type="ORF">L2737_15895</name>
</gene>
<sequence>MNKIMSLANFFLLFCFTISLVDIKSDFGFFLLEFALVLYVVTDFIIVLVLYRRLIYMDFVGVDETIQKIVTSSGLNGCFSNFIQIQLRVLMYLNTSDYYHYELIKNKYSHFSKAVAKKMIIKNIFLLIILSPFTLYVLHDTFGFTLMFVFGLSIISIIMFYIAEYKAVSFRTVSFDKDNIYIRYGLSNPTTIPLTLVNSVSRAFVTKPQSNKIKKISYGQNCNICIKLKTPIGYICSIHMNLDKPDDFIYELTTI</sequence>
<protein>
    <submittedName>
        <fullName evidence="2">Uncharacterized protein</fullName>
    </submittedName>
</protein>
<comment type="caution">
    <text evidence="2">The sequence shown here is derived from an EMBL/GenBank/DDBJ whole genome shotgun (WGS) entry which is preliminary data.</text>
</comment>
<keyword evidence="1" id="KW-0472">Membrane</keyword>
<evidence type="ECO:0000256" key="1">
    <source>
        <dbReference type="SAM" id="Phobius"/>
    </source>
</evidence>
<evidence type="ECO:0000313" key="2">
    <source>
        <dbReference type="EMBL" id="MCL1046792.1"/>
    </source>
</evidence>
<evidence type="ECO:0000313" key="3">
    <source>
        <dbReference type="Proteomes" id="UP001202134"/>
    </source>
</evidence>
<proteinExistence type="predicted"/>
<feature type="transmembrane region" description="Helical" evidence="1">
    <location>
        <begin position="30"/>
        <end position="51"/>
    </location>
</feature>
<dbReference type="RefSeq" id="WP_248956355.1">
    <property type="nucleotide sequence ID" value="NZ_JAKIKU010000009.1"/>
</dbReference>
<name>A0ABT0KSI4_9GAMM</name>
<keyword evidence="1" id="KW-1133">Transmembrane helix</keyword>
<feature type="transmembrane region" description="Helical" evidence="1">
    <location>
        <begin position="144"/>
        <end position="163"/>
    </location>
</feature>
<keyword evidence="1" id="KW-0812">Transmembrane</keyword>